<dbReference type="Proteomes" id="UP000263094">
    <property type="component" value="Unassembled WGS sequence"/>
</dbReference>
<evidence type="ECO:0000259" key="7">
    <source>
        <dbReference type="Pfam" id="PF00482"/>
    </source>
</evidence>
<feature type="transmembrane region" description="Helical" evidence="6">
    <location>
        <begin position="109"/>
        <end position="128"/>
    </location>
</feature>
<feature type="transmembrane region" description="Helical" evidence="6">
    <location>
        <begin position="85"/>
        <end position="103"/>
    </location>
</feature>
<dbReference type="AlphaFoldDB" id="A0A372MBM5"/>
<reference evidence="8 9" key="1">
    <citation type="submission" date="2018-08" db="EMBL/GenBank/DDBJ databases">
        <title>Isolation, diversity and antifungal activity of Actinobacteria from wheat.</title>
        <authorList>
            <person name="Han C."/>
        </authorList>
    </citation>
    <scope>NUCLEOTIDE SEQUENCE [LARGE SCALE GENOMIC DNA]</scope>
    <source>
        <strain evidence="8 9">NEAU-YY421</strain>
    </source>
</reference>
<evidence type="ECO:0000256" key="6">
    <source>
        <dbReference type="SAM" id="Phobius"/>
    </source>
</evidence>
<comment type="subcellular location">
    <subcellularLocation>
        <location evidence="1">Cell membrane</location>
        <topology evidence="1">Multi-pass membrane protein</topology>
    </subcellularLocation>
</comment>
<feature type="domain" description="Type II secretion system protein GspF" evidence="7">
    <location>
        <begin position="155"/>
        <end position="278"/>
    </location>
</feature>
<dbReference type="Pfam" id="PF00482">
    <property type="entry name" value="T2SSF"/>
    <property type="match status" value="1"/>
</dbReference>
<organism evidence="8 9">
    <name type="scientific">Streptomyces triticagri</name>
    <dbReference type="NCBI Taxonomy" id="2293568"/>
    <lineage>
        <taxon>Bacteria</taxon>
        <taxon>Bacillati</taxon>
        <taxon>Actinomycetota</taxon>
        <taxon>Actinomycetes</taxon>
        <taxon>Kitasatosporales</taxon>
        <taxon>Streptomycetaceae</taxon>
        <taxon>Streptomyces</taxon>
    </lineage>
</organism>
<evidence type="ECO:0000313" key="9">
    <source>
        <dbReference type="Proteomes" id="UP000263094"/>
    </source>
</evidence>
<feature type="transmembrane region" description="Helical" evidence="6">
    <location>
        <begin position="15"/>
        <end position="37"/>
    </location>
</feature>
<evidence type="ECO:0000256" key="1">
    <source>
        <dbReference type="ARBA" id="ARBA00004651"/>
    </source>
</evidence>
<sequence length="294" mass="29929">MRGFAVSGTEVVHRLGVGLLIGAGFLGIVSVVWAVVAGRQVRGVRARVRALGHLMPSDVKHGLRREEGHGPRCGVRSDSTSGARIGRWLSGAGAGAGWVPVVGVACAGYALWGGAFGGLVGLIVAYLVRRRLHGRDAAEGTAESAEAERQLPLAADLLAACVAAGARPVVAAEYVGRSLPGPVGRCLTRVAAELRLGGEPAEAWGRLAAIPGRGAASLARCLERAEASGAPAAEQVAGLAAECRSVWARAAIARARRAAVVMAAPVGLCFLPAFLMVGIVPVLIGLTGQILNGE</sequence>
<dbReference type="PANTHER" id="PTHR35007">
    <property type="entry name" value="INTEGRAL MEMBRANE PROTEIN-RELATED"/>
    <property type="match status" value="1"/>
</dbReference>
<protein>
    <recommendedName>
        <fullName evidence="7">Type II secretion system protein GspF domain-containing protein</fullName>
    </recommendedName>
</protein>
<evidence type="ECO:0000256" key="4">
    <source>
        <dbReference type="ARBA" id="ARBA00022989"/>
    </source>
</evidence>
<evidence type="ECO:0000313" key="8">
    <source>
        <dbReference type="EMBL" id="RFU88342.1"/>
    </source>
</evidence>
<keyword evidence="3 6" id="KW-0812">Transmembrane</keyword>
<gene>
    <name evidence="8" type="ORF">DY218_02070</name>
</gene>
<keyword evidence="9" id="KW-1185">Reference proteome</keyword>
<keyword evidence="4 6" id="KW-1133">Transmembrane helix</keyword>
<feature type="transmembrane region" description="Helical" evidence="6">
    <location>
        <begin position="259"/>
        <end position="284"/>
    </location>
</feature>
<dbReference type="PANTHER" id="PTHR35007:SF3">
    <property type="entry name" value="POSSIBLE CONSERVED ALANINE RICH MEMBRANE PROTEIN"/>
    <property type="match status" value="1"/>
</dbReference>
<dbReference type="OrthoDB" id="3267562at2"/>
<keyword evidence="2" id="KW-1003">Cell membrane</keyword>
<proteinExistence type="predicted"/>
<evidence type="ECO:0000256" key="3">
    <source>
        <dbReference type="ARBA" id="ARBA00022692"/>
    </source>
</evidence>
<dbReference type="InterPro" id="IPR018076">
    <property type="entry name" value="T2SS_GspF_dom"/>
</dbReference>
<dbReference type="EMBL" id="QUAK01000013">
    <property type="protein sequence ID" value="RFU88342.1"/>
    <property type="molecule type" value="Genomic_DNA"/>
</dbReference>
<evidence type="ECO:0000256" key="2">
    <source>
        <dbReference type="ARBA" id="ARBA00022475"/>
    </source>
</evidence>
<name>A0A372MBM5_9ACTN</name>
<keyword evidence="5 6" id="KW-0472">Membrane</keyword>
<comment type="caution">
    <text evidence="8">The sequence shown here is derived from an EMBL/GenBank/DDBJ whole genome shotgun (WGS) entry which is preliminary data.</text>
</comment>
<evidence type="ECO:0000256" key="5">
    <source>
        <dbReference type="ARBA" id="ARBA00023136"/>
    </source>
</evidence>
<accession>A0A372MBM5</accession>
<dbReference type="GO" id="GO:0005886">
    <property type="term" value="C:plasma membrane"/>
    <property type="evidence" value="ECO:0007669"/>
    <property type="project" value="UniProtKB-SubCell"/>
</dbReference>